<comment type="similarity">
    <text evidence="1">Belongs to the GerABKA family.</text>
</comment>
<evidence type="ECO:0000313" key="5">
    <source>
        <dbReference type="Proteomes" id="UP000019109"/>
    </source>
</evidence>
<dbReference type="Pfam" id="PF03323">
    <property type="entry name" value="GerA"/>
    <property type="match status" value="1"/>
</dbReference>
<accession>W4V9A4</accession>
<evidence type="ECO:0000256" key="3">
    <source>
        <dbReference type="SAM" id="Phobius"/>
    </source>
</evidence>
<dbReference type="PANTHER" id="PTHR22550">
    <property type="entry name" value="SPORE GERMINATION PROTEIN"/>
    <property type="match status" value="1"/>
</dbReference>
<feature type="transmembrane region" description="Helical" evidence="3">
    <location>
        <begin position="70"/>
        <end position="92"/>
    </location>
</feature>
<dbReference type="InterPro" id="IPR004995">
    <property type="entry name" value="Spore_Ger"/>
</dbReference>
<dbReference type="STRING" id="1294263.JCM21531_2847"/>
<sequence>MEFAFELIREAGLRVPSPIGPTLGIIGALILGQAAVAANIVSPILIIVVAVTGIGSFAIPNFSMGFSFRILRFVYVFLAAIAGFWVLLLVYLCKVLSCVMQNLLEYHLWHLSDQKPRAAFKINSLRHLFGSRKRDLTF</sequence>
<dbReference type="EMBL" id="BAVR01000035">
    <property type="protein sequence ID" value="GAE89334.1"/>
    <property type="molecule type" value="Genomic_DNA"/>
</dbReference>
<protein>
    <submittedName>
        <fullName evidence="4">Spore germination protein GerKA</fullName>
    </submittedName>
</protein>
<keyword evidence="3" id="KW-0812">Transmembrane</keyword>
<dbReference type="InterPro" id="IPR050768">
    <property type="entry name" value="UPF0353/GerABKA_families"/>
</dbReference>
<dbReference type="AlphaFoldDB" id="W4V9A4"/>
<gene>
    <name evidence="4" type="ORF">JCM21531_2847</name>
</gene>
<dbReference type="GO" id="GO:0016020">
    <property type="term" value="C:membrane"/>
    <property type="evidence" value="ECO:0007669"/>
    <property type="project" value="InterPro"/>
</dbReference>
<proteinExistence type="inferred from homology"/>
<evidence type="ECO:0000313" key="4">
    <source>
        <dbReference type="EMBL" id="GAE89334.1"/>
    </source>
</evidence>
<dbReference type="Proteomes" id="UP000019109">
    <property type="component" value="Unassembled WGS sequence"/>
</dbReference>
<organism evidence="4 5">
    <name type="scientific">Acetivibrio straminisolvens JCM 21531</name>
    <dbReference type="NCBI Taxonomy" id="1294263"/>
    <lineage>
        <taxon>Bacteria</taxon>
        <taxon>Bacillati</taxon>
        <taxon>Bacillota</taxon>
        <taxon>Clostridia</taxon>
        <taxon>Eubacteriales</taxon>
        <taxon>Oscillospiraceae</taxon>
        <taxon>Acetivibrio</taxon>
    </lineage>
</organism>
<reference evidence="4" key="1">
    <citation type="journal article" date="2014" name="Genome Announc.">
        <title>Draft Genome Sequence of Clostridium straminisolvens Strain JCM 21531T, Isolated from a Cellulose-Degrading Bacterial Community.</title>
        <authorList>
            <person name="Yuki M."/>
            <person name="Oshima K."/>
            <person name="Suda W."/>
            <person name="Sakamoto M."/>
            <person name="Kitamura K."/>
            <person name="Iida T."/>
            <person name="Hattori M."/>
            <person name="Ohkuma M."/>
        </authorList>
    </citation>
    <scope>NUCLEOTIDE SEQUENCE [LARGE SCALE GENOMIC DNA]</scope>
    <source>
        <strain evidence="4">JCM 21531</strain>
    </source>
</reference>
<keyword evidence="3" id="KW-1133">Transmembrane helix</keyword>
<keyword evidence="2 3" id="KW-0472">Membrane</keyword>
<dbReference type="GO" id="GO:0009847">
    <property type="term" value="P:spore germination"/>
    <property type="evidence" value="ECO:0007669"/>
    <property type="project" value="InterPro"/>
</dbReference>
<feature type="transmembrane region" description="Helical" evidence="3">
    <location>
        <begin position="25"/>
        <end position="58"/>
    </location>
</feature>
<comment type="caution">
    <text evidence="4">The sequence shown here is derived from an EMBL/GenBank/DDBJ whole genome shotgun (WGS) entry which is preliminary data.</text>
</comment>
<name>W4V9A4_9FIRM</name>
<evidence type="ECO:0000256" key="1">
    <source>
        <dbReference type="ARBA" id="ARBA00005278"/>
    </source>
</evidence>
<keyword evidence="5" id="KW-1185">Reference proteome</keyword>
<dbReference type="PANTHER" id="PTHR22550:SF5">
    <property type="entry name" value="LEUCINE ZIPPER PROTEIN 4"/>
    <property type="match status" value="1"/>
</dbReference>
<evidence type="ECO:0000256" key="2">
    <source>
        <dbReference type="ARBA" id="ARBA00023136"/>
    </source>
</evidence>